<organism evidence="8 9">
    <name type="scientific">Ammoniphilus resinae</name>
    <dbReference type="NCBI Taxonomy" id="861532"/>
    <lineage>
        <taxon>Bacteria</taxon>
        <taxon>Bacillati</taxon>
        <taxon>Bacillota</taxon>
        <taxon>Bacilli</taxon>
        <taxon>Bacillales</taxon>
        <taxon>Paenibacillaceae</taxon>
        <taxon>Aneurinibacillus group</taxon>
        <taxon>Ammoniphilus</taxon>
    </lineage>
</organism>
<sequence length="213" mass="23385">MEWITDYFQFLAERYPDILKYTVEHLLMSIGSVVLGIVIAIPLGIYLSKTEKKLVNSFAFTIVNVFQTIPTIALLAIMIPFLGIGLKPAMTALFLYSLLPLLRNTYTGIKSVDPKIIEAARGMGYNSLQQLFRVELPLAFPYIISGIRVTTVYIISWTTLAAVIGAGGLGGLILSGLGFNSKPLIFTGTIMAIVIAVLADHLIGRVEKRLSYK</sequence>
<feature type="domain" description="ABC transmembrane type-1" evidence="7">
    <location>
        <begin position="22"/>
        <end position="203"/>
    </location>
</feature>
<proteinExistence type="inferred from homology"/>
<feature type="transmembrane region" description="Helical" evidence="6">
    <location>
        <begin position="152"/>
        <end position="178"/>
    </location>
</feature>
<accession>A0ABS4GLK6</accession>
<evidence type="ECO:0000256" key="2">
    <source>
        <dbReference type="ARBA" id="ARBA00022448"/>
    </source>
</evidence>
<reference evidence="8 9" key="1">
    <citation type="submission" date="2021-03" db="EMBL/GenBank/DDBJ databases">
        <title>Genomic Encyclopedia of Type Strains, Phase IV (KMG-IV): sequencing the most valuable type-strain genomes for metagenomic binning, comparative biology and taxonomic classification.</title>
        <authorList>
            <person name="Goeker M."/>
        </authorList>
    </citation>
    <scope>NUCLEOTIDE SEQUENCE [LARGE SCALE GENOMIC DNA]</scope>
    <source>
        <strain evidence="8 9">DSM 24738</strain>
    </source>
</reference>
<evidence type="ECO:0000313" key="9">
    <source>
        <dbReference type="Proteomes" id="UP001519343"/>
    </source>
</evidence>
<comment type="similarity">
    <text evidence="6">Belongs to the binding-protein-dependent transport system permease family.</text>
</comment>
<keyword evidence="9" id="KW-1185">Reference proteome</keyword>
<keyword evidence="2 6" id="KW-0813">Transport</keyword>
<dbReference type="SUPFAM" id="SSF161098">
    <property type="entry name" value="MetI-like"/>
    <property type="match status" value="1"/>
</dbReference>
<evidence type="ECO:0000256" key="4">
    <source>
        <dbReference type="ARBA" id="ARBA00022989"/>
    </source>
</evidence>
<dbReference type="InterPro" id="IPR051204">
    <property type="entry name" value="ABC_transp_perm/SBD"/>
</dbReference>
<dbReference type="InterPro" id="IPR000515">
    <property type="entry name" value="MetI-like"/>
</dbReference>
<keyword evidence="3 6" id="KW-0812">Transmembrane</keyword>
<feature type="transmembrane region" description="Helical" evidence="6">
    <location>
        <begin position="26"/>
        <end position="46"/>
    </location>
</feature>
<evidence type="ECO:0000256" key="6">
    <source>
        <dbReference type="RuleBase" id="RU363032"/>
    </source>
</evidence>
<feature type="transmembrane region" description="Helical" evidence="6">
    <location>
        <begin position="85"/>
        <end position="102"/>
    </location>
</feature>
<evidence type="ECO:0000259" key="7">
    <source>
        <dbReference type="PROSITE" id="PS50928"/>
    </source>
</evidence>
<dbReference type="RefSeq" id="WP_209809088.1">
    <property type="nucleotide sequence ID" value="NZ_JAGGKT010000002.1"/>
</dbReference>
<gene>
    <name evidence="8" type="ORF">J2Z37_000979</name>
</gene>
<keyword evidence="4 6" id="KW-1133">Transmembrane helix</keyword>
<comment type="subcellular location">
    <subcellularLocation>
        <location evidence="6">Cell membrane</location>
        <topology evidence="6">Multi-pass membrane protein</topology>
    </subcellularLocation>
    <subcellularLocation>
        <location evidence="1">Membrane</location>
        <topology evidence="1">Multi-pass membrane protein</topology>
    </subcellularLocation>
</comment>
<dbReference type="Gene3D" id="1.10.3720.10">
    <property type="entry name" value="MetI-like"/>
    <property type="match status" value="1"/>
</dbReference>
<dbReference type="InterPro" id="IPR035906">
    <property type="entry name" value="MetI-like_sf"/>
</dbReference>
<dbReference type="PANTHER" id="PTHR30177">
    <property type="entry name" value="GLYCINE BETAINE/L-PROLINE TRANSPORT SYSTEM PERMEASE PROTEIN PROW"/>
    <property type="match status" value="1"/>
</dbReference>
<evidence type="ECO:0000313" key="8">
    <source>
        <dbReference type="EMBL" id="MBP1930982.1"/>
    </source>
</evidence>
<evidence type="ECO:0000256" key="3">
    <source>
        <dbReference type="ARBA" id="ARBA00022692"/>
    </source>
</evidence>
<dbReference type="PANTHER" id="PTHR30177:SF4">
    <property type="entry name" value="OSMOPROTECTANT IMPORT PERMEASE PROTEIN OSMW"/>
    <property type="match status" value="1"/>
</dbReference>
<feature type="transmembrane region" description="Helical" evidence="6">
    <location>
        <begin position="58"/>
        <end position="79"/>
    </location>
</feature>
<keyword evidence="5 6" id="KW-0472">Membrane</keyword>
<dbReference type="Pfam" id="PF00528">
    <property type="entry name" value="BPD_transp_1"/>
    <property type="match status" value="1"/>
</dbReference>
<comment type="caution">
    <text evidence="8">The sequence shown here is derived from an EMBL/GenBank/DDBJ whole genome shotgun (WGS) entry which is preliminary data.</text>
</comment>
<dbReference type="CDD" id="cd06261">
    <property type="entry name" value="TM_PBP2"/>
    <property type="match status" value="1"/>
</dbReference>
<feature type="transmembrane region" description="Helical" evidence="6">
    <location>
        <begin position="184"/>
        <end position="203"/>
    </location>
</feature>
<dbReference type="PROSITE" id="PS50928">
    <property type="entry name" value="ABC_TM1"/>
    <property type="match status" value="1"/>
</dbReference>
<dbReference type="Proteomes" id="UP001519343">
    <property type="component" value="Unassembled WGS sequence"/>
</dbReference>
<name>A0ABS4GLK6_9BACL</name>
<evidence type="ECO:0000256" key="1">
    <source>
        <dbReference type="ARBA" id="ARBA00004141"/>
    </source>
</evidence>
<protein>
    <submittedName>
        <fullName evidence="8">Osmoprotectant transport system permease protein</fullName>
    </submittedName>
</protein>
<dbReference type="EMBL" id="JAGGKT010000002">
    <property type="protein sequence ID" value="MBP1930982.1"/>
    <property type="molecule type" value="Genomic_DNA"/>
</dbReference>
<evidence type="ECO:0000256" key="5">
    <source>
        <dbReference type="ARBA" id="ARBA00023136"/>
    </source>
</evidence>